<dbReference type="AlphaFoldDB" id="E6QQ20"/>
<name>E6QQ20_9ZZZZ</name>
<comment type="caution">
    <text evidence="1">The sequence shown here is derived from an EMBL/GenBank/DDBJ whole genome shotgun (WGS) entry which is preliminary data.</text>
</comment>
<reference evidence="1" key="1">
    <citation type="submission" date="2009-10" db="EMBL/GenBank/DDBJ databases">
        <title>Diversity of trophic interactions inside an arsenic-rich microbial ecosystem.</title>
        <authorList>
            <person name="Bertin P.N."/>
            <person name="Heinrich-Salmeron A."/>
            <person name="Pelletier E."/>
            <person name="Goulhen-Chollet F."/>
            <person name="Arsene-Ploetze F."/>
            <person name="Gallien S."/>
            <person name="Calteau A."/>
            <person name="Vallenet D."/>
            <person name="Casiot C."/>
            <person name="Chane-Woon-Ming B."/>
            <person name="Giloteaux L."/>
            <person name="Barakat M."/>
            <person name="Bonnefoy V."/>
            <person name="Bruneel O."/>
            <person name="Chandler M."/>
            <person name="Cleiss J."/>
            <person name="Duran R."/>
            <person name="Elbaz-Poulichet F."/>
            <person name="Fonknechten N."/>
            <person name="Lauga B."/>
            <person name="Mornico D."/>
            <person name="Ortet P."/>
            <person name="Schaeffer C."/>
            <person name="Siguier P."/>
            <person name="Alexander Thil Smith A."/>
            <person name="Van Dorsselaer A."/>
            <person name="Weissenbach J."/>
            <person name="Medigue C."/>
            <person name="Le Paslier D."/>
        </authorList>
    </citation>
    <scope>NUCLEOTIDE SEQUENCE</scope>
</reference>
<sequence>MIIKTLKKLIKIRLPLDATHINCTSYLVKGSINNADMVLNENLLGAQWSTLKHYWAVTSINLDMGELLLHAVCPLEVS</sequence>
<evidence type="ECO:0000313" key="1">
    <source>
        <dbReference type="EMBL" id="CBI09341.1"/>
    </source>
</evidence>
<organism evidence="1">
    <name type="scientific">mine drainage metagenome</name>
    <dbReference type="NCBI Taxonomy" id="410659"/>
    <lineage>
        <taxon>unclassified sequences</taxon>
        <taxon>metagenomes</taxon>
        <taxon>ecological metagenomes</taxon>
    </lineage>
</organism>
<protein>
    <submittedName>
        <fullName evidence="1">Uncharacterized protein</fullName>
    </submittedName>
</protein>
<accession>E6QQ20</accession>
<proteinExistence type="predicted"/>
<gene>
    <name evidence="1" type="ORF">CARN7_0066</name>
</gene>
<dbReference type="EMBL" id="CABR01000025">
    <property type="protein sequence ID" value="CBI09341.1"/>
    <property type="molecule type" value="Genomic_DNA"/>
</dbReference>